<dbReference type="GO" id="GO:0003712">
    <property type="term" value="F:transcription coregulator activity"/>
    <property type="evidence" value="ECO:0007669"/>
    <property type="project" value="InterPro"/>
</dbReference>
<comment type="caution">
    <text evidence="11">The sequence shown here is derived from an EMBL/GenBank/DDBJ whole genome shotgun (WGS) entry which is preliminary data.</text>
</comment>
<feature type="compositionally biased region" description="Basic and acidic residues" evidence="10">
    <location>
        <begin position="173"/>
        <end position="185"/>
    </location>
</feature>
<name>A0A8H7ESD4_9FUNG</name>
<evidence type="ECO:0000256" key="4">
    <source>
        <dbReference type="ARBA" id="ARBA00023015"/>
    </source>
</evidence>
<proteinExistence type="inferred from homology"/>
<keyword evidence="5 8" id="KW-0804">Transcription</keyword>
<dbReference type="PANTHER" id="PTHR13208">
    <property type="entry name" value="MEDIATOR OF RNA POLYMERASE II TRANSCRIPTION SUBUNIT 4"/>
    <property type="match status" value="1"/>
</dbReference>
<dbReference type="InterPro" id="IPR019258">
    <property type="entry name" value="Mediator_Med4"/>
</dbReference>
<evidence type="ECO:0000256" key="2">
    <source>
        <dbReference type="ARBA" id="ARBA00009626"/>
    </source>
</evidence>
<evidence type="ECO:0000256" key="8">
    <source>
        <dbReference type="RuleBase" id="RU364141"/>
    </source>
</evidence>
<sequence>MASSLRDQVDQLLTEYADLVRQYFQSLSAVAENAPVEDPLESIVERIVALDAQLQVAAGQIEEHQERQQRIIQVQDEIQRHHVALLRLVQRLDEAREELDQELNTAKGELRAAQYARDANIQSTDIIAYAAKLSKYTSAPPNFDLMNRDIKVDFEKPYPDEQRMKRGLLYRQHLTDRTQEDRFESSESETSGDEDVKKETSATEDAKGEPFWVLDLNPDLPS</sequence>
<dbReference type="OrthoDB" id="1929813at2759"/>
<feature type="region of interest" description="Disordered" evidence="10">
    <location>
        <begin position="168"/>
        <end position="222"/>
    </location>
</feature>
<evidence type="ECO:0000256" key="5">
    <source>
        <dbReference type="ARBA" id="ARBA00023163"/>
    </source>
</evidence>
<reference evidence="11" key="1">
    <citation type="submission" date="2020-01" db="EMBL/GenBank/DDBJ databases">
        <title>Genome Sequencing of Three Apophysomyces-Like Fungal Strains Confirms a Novel Fungal Genus in the Mucoromycota with divergent Burkholderia-like Endosymbiotic Bacteria.</title>
        <authorList>
            <person name="Stajich J.E."/>
            <person name="Macias A.M."/>
            <person name="Carter-House D."/>
            <person name="Lovett B."/>
            <person name="Kasson L.R."/>
            <person name="Berry K."/>
            <person name="Grigoriev I."/>
            <person name="Chang Y."/>
            <person name="Spatafora J."/>
            <person name="Kasson M.T."/>
        </authorList>
    </citation>
    <scope>NUCLEOTIDE SEQUENCE</scope>
    <source>
        <strain evidence="11">NRRL A-21654</strain>
    </source>
</reference>
<evidence type="ECO:0000256" key="1">
    <source>
        <dbReference type="ARBA" id="ARBA00004123"/>
    </source>
</evidence>
<comment type="function">
    <text evidence="8">Component of the Mediator complex, a coactivator involved in the regulated transcription of nearly all RNA polymerase II-dependent genes. Mediator functions as a bridge to convey information from gene-specific regulatory proteins to the basal RNA polymerase II transcription machinery. Mediator is recruited to promoters by direct interactions with regulatory proteins and serves as a scaffold for the assembly of a functional preinitiation complex with RNA polymerase II and the general transcription factors.</text>
</comment>
<evidence type="ECO:0000256" key="7">
    <source>
        <dbReference type="ARBA" id="ARBA00031257"/>
    </source>
</evidence>
<evidence type="ECO:0000256" key="3">
    <source>
        <dbReference type="ARBA" id="ARBA00020629"/>
    </source>
</evidence>
<dbReference type="Pfam" id="PF10018">
    <property type="entry name" value="Med4"/>
    <property type="match status" value="1"/>
</dbReference>
<evidence type="ECO:0000313" key="11">
    <source>
        <dbReference type="EMBL" id="KAF7730165.1"/>
    </source>
</evidence>
<accession>A0A8H7ESD4</accession>
<evidence type="ECO:0000256" key="6">
    <source>
        <dbReference type="ARBA" id="ARBA00023242"/>
    </source>
</evidence>
<comment type="subunit">
    <text evidence="8">Component of the Mediator complex.</text>
</comment>
<comment type="similarity">
    <text evidence="2 8">Belongs to the Mediator complex subunit 4 family.</text>
</comment>
<keyword evidence="4 8" id="KW-0805">Transcription regulation</keyword>
<comment type="subcellular location">
    <subcellularLocation>
        <location evidence="1 8">Nucleus</location>
    </subcellularLocation>
</comment>
<dbReference type="Proteomes" id="UP000605846">
    <property type="component" value="Unassembled WGS sequence"/>
</dbReference>
<organism evidence="11 12">
    <name type="scientific">Apophysomyces ossiformis</name>
    <dbReference type="NCBI Taxonomy" id="679940"/>
    <lineage>
        <taxon>Eukaryota</taxon>
        <taxon>Fungi</taxon>
        <taxon>Fungi incertae sedis</taxon>
        <taxon>Mucoromycota</taxon>
        <taxon>Mucoromycotina</taxon>
        <taxon>Mucoromycetes</taxon>
        <taxon>Mucorales</taxon>
        <taxon>Mucorineae</taxon>
        <taxon>Mucoraceae</taxon>
        <taxon>Apophysomyces</taxon>
    </lineage>
</organism>
<keyword evidence="12" id="KW-1185">Reference proteome</keyword>
<dbReference type="AlphaFoldDB" id="A0A8H7ESD4"/>
<keyword evidence="8" id="KW-0010">Activator</keyword>
<protein>
    <recommendedName>
        <fullName evidence="3 8">Mediator of RNA polymerase II transcription subunit 4</fullName>
    </recommendedName>
    <alternativeName>
        <fullName evidence="7 8">Mediator complex subunit 4</fullName>
    </alternativeName>
</protein>
<feature type="compositionally biased region" description="Basic and acidic residues" evidence="10">
    <location>
        <begin position="194"/>
        <end position="208"/>
    </location>
</feature>
<evidence type="ECO:0000256" key="10">
    <source>
        <dbReference type="SAM" id="MobiDB-lite"/>
    </source>
</evidence>
<evidence type="ECO:0000313" key="12">
    <source>
        <dbReference type="Proteomes" id="UP000605846"/>
    </source>
</evidence>
<dbReference type="PANTHER" id="PTHR13208:SF2">
    <property type="entry name" value="MEDIATOR OF RNA POLYMERASE II TRANSCRIPTION SUBUNIT 4"/>
    <property type="match status" value="1"/>
</dbReference>
<dbReference type="EMBL" id="JABAYA010000018">
    <property type="protein sequence ID" value="KAF7730165.1"/>
    <property type="molecule type" value="Genomic_DNA"/>
</dbReference>
<dbReference type="GO" id="GO:0016592">
    <property type="term" value="C:mediator complex"/>
    <property type="evidence" value="ECO:0007669"/>
    <property type="project" value="InterPro"/>
</dbReference>
<dbReference type="GO" id="GO:0070847">
    <property type="term" value="C:core mediator complex"/>
    <property type="evidence" value="ECO:0007669"/>
    <property type="project" value="TreeGrafter"/>
</dbReference>
<keyword evidence="9" id="KW-0175">Coiled coil</keyword>
<dbReference type="GO" id="GO:0006357">
    <property type="term" value="P:regulation of transcription by RNA polymerase II"/>
    <property type="evidence" value="ECO:0007669"/>
    <property type="project" value="InterPro"/>
</dbReference>
<evidence type="ECO:0000256" key="9">
    <source>
        <dbReference type="SAM" id="Coils"/>
    </source>
</evidence>
<gene>
    <name evidence="8" type="primary">MED4</name>
    <name evidence="11" type="ORF">EC973_002773</name>
</gene>
<feature type="coiled-coil region" evidence="9">
    <location>
        <begin position="47"/>
        <end position="116"/>
    </location>
</feature>
<keyword evidence="6 8" id="KW-0539">Nucleus</keyword>